<evidence type="ECO:0000313" key="11">
    <source>
        <dbReference type="Proteomes" id="UP001281761"/>
    </source>
</evidence>
<feature type="transmembrane region" description="Helical" evidence="7">
    <location>
        <begin position="133"/>
        <end position="155"/>
    </location>
</feature>
<keyword evidence="3 7" id="KW-0812">Transmembrane</keyword>
<feature type="transmembrane region" description="Helical" evidence="7">
    <location>
        <begin position="366"/>
        <end position="390"/>
    </location>
</feature>
<feature type="transmembrane region" description="Helical" evidence="7">
    <location>
        <begin position="307"/>
        <end position="330"/>
    </location>
</feature>
<evidence type="ECO:0000256" key="8">
    <source>
        <dbReference type="SAM" id="SignalP"/>
    </source>
</evidence>
<dbReference type="PANTHER" id="PTHR48020">
    <property type="entry name" value="PROTON MYO-INOSITOL COTRANSPORTER"/>
    <property type="match status" value="1"/>
</dbReference>
<keyword evidence="2" id="KW-0813">Transport</keyword>
<dbReference type="Gene3D" id="1.20.1250.20">
    <property type="entry name" value="MFS general substrate transporter like domains"/>
    <property type="match status" value="1"/>
</dbReference>
<dbReference type="PROSITE" id="PS50850">
    <property type="entry name" value="MFS"/>
    <property type="match status" value="1"/>
</dbReference>
<feature type="transmembrane region" description="Helical" evidence="7">
    <location>
        <begin position="342"/>
        <end position="360"/>
    </location>
</feature>
<dbReference type="Proteomes" id="UP001281761">
    <property type="component" value="Unassembled WGS sequence"/>
</dbReference>
<feature type="transmembrane region" description="Helical" evidence="7">
    <location>
        <begin position="161"/>
        <end position="179"/>
    </location>
</feature>
<keyword evidence="5 7" id="KW-0472">Membrane</keyword>
<reference evidence="10 11" key="1">
    <citation type="journal article" date="2022" name="bioRxiv">
        <title>Genomics of Preaxostyla Flagellates Illuminates Evolutionary Transitions and the Path Towards Mitochondrial Loss.</title>
        <authorList>
            <person name="Novak L.V.F."/>
            <person name="Treitli S.C."/>
            <person name="Pyrih J."/>
            <person name="Halakuc P."/>
            <person name="Pipaliya S.V."/>
            <person name="Vacek V."/>
            <person name="Brzon O."/>
            <person name="Soukal P."/>
            <person name="Eme L."/>
            <person name="Dacks J.B."/>
            <person name="Karnkowska A."/>
            <person name="Elias M."/>
            <person name="Hampl V."/>
        </authorList>
    </citation>
    <scope>NUCLEOTIDE SEQUENCE [LARGE SCALE GENOMIC DNA]</scope>
    <source>
        <strain evidence="10">NAU3</strain>
        <tissue evidence="10">Gut</tissue>
    </source>
</reference>
<organism evidence="10 11">
    <name type="scientific">Blattamonas nauphoetae</name>
    <dbReference type="NCBI Taxonomy" id="2049346"/>
    <lineage>
        <taxon>Eukaryota</taxon>
        <taxon>Metamonada</taxon>
        <taxon>Preaxostyla</taxon>
        <taxon>Oxymonadida</taxon>
        <taxon>Blattamonas</taxon>
    </lineage>
</organism>
<feature type="chain" id="PRO_5045908597" evidence="8">
    <location>
        <begin position="19"/>
        <end position="456"/>
    </location>
</feature>
<dbReference type="InterPro" id="IPR003663">
    <property type="entry name" value="Sugar/inositol_transpt"/>
</dbReference>
<evidence type="ECO:0000313" key="10">
    <source>
        <dbReference type="EMBL" id="KAK2958733.1"/>
    </source>
</evidence>
<comment type="subcellular location">
    <subcellularLocation>
        <location evidence="1">Membrane</location>
        <topology evidence="1">Multi-pass membrane protein</topology>
    </subcellularLocation>
</comment>
<keyword evidence="11" id="KW-1185">Reference proteome</keyword>
<evidence type="ECO:0000256" key="5">
    <source>
        <dbReference type="ARBA" id="ARBA00023136"/>
    </source>
</evidence>
<dbReference type="InterPro" id="IPR005828">
    <property type="entry name" value="MFS_sugar_transport-like"/>
</dbReference>
<keyword evidence="4 7" id="KW-1133">Transmembrane helix</keyword>
<feature type="region of interest" description="Disordered" evidence="6">
    <location>
        <begin position="208"/>
        <end position="253"/>
    </location>
</feature>
<feature type="signal peptide" evidence="8">
    <location>
        <begin position="1"/>
        <end position="18"/>
    </location>
</feature>
<feature type="domain" description="Major facilitator superfamily (MFS) profile" evidence="9">
    <location>
        <begin position="1"/>
        <end position="456"/>
    </location>
</feature>
<sequence length="456" mass="49216">MAKLSSIVSAFTISLVLGATYGLAQSITSGVIQEDPWSKLSDASQGAISSAFLVGGALGSFGGGFLSKQFGAVKTLNWSCITVSVCAIVLSFQQSFILLLIFRFLTGIPIGILSAVAPLHVTKLVKKERSGTLLSTFQLAITIGILLAYLINIIFNSVKSGWRVEFLLTGVLPFLYFTLGCKLDHTPHSDDENVASTELFEDETDLSADQFPSSEQSNTSMFNDAGQEASEPTPDEIPISDVPSRNTPPARRNFTSSRKISFVQELTSMLPSFLSCSMMAVFSQLSGINSIILFSPTIFSSAGVKSAIGRLWCTAAVGAWNFLTTFIPVFLSDRLGIRTMMIAGYGLMALGHLFVILSVITQNLVLSFLGLASFLLGFEVGPGPLTNALLTNNFSKAQHSSLFMSLFLAMNWVTNIILVFSFLPLQNILGANILSGFFILICLLSIALLRWCVVIR</sequence>
<dbReference type="InterPro" id="IPR050814">
    <property type="entry name" value="Myo-inositol_Transporter"/>
</dbReference>
<feature type="transmembrane region" description="Helical" evidence="7">
    <location>
        <begin position="273"/>
        <end position="295"/>
    </location>
</feature>
<evidence type="ECO:0000256" key="7">
    <source>
        <dbReference type="SAM" id="Phobius"/>
    </source>
</evidence>
<accession>A0ABQ9Y4V6</accession>
<name>A0ABQ9Y4V6_9EUKA</name>
<gene>
    <name evidence="10" type="ORF">BLNAU_6236</name>
</gene>
<evidence type="ECO:0000256" key="4">
    <source>
        <dbReference type="ARBA" id="ARBA00022989"/>
    </source>
</evidence>
<dbReference type="PANTHER" id="PTHR48020:SF12">
    <property type="entry name" value="PROTON MYO-INOSITOL COTRANSPORTER"/>
    <property type="match status" value="1"/>
</dbReference>
<protein>
    <submittedName>
        <fullName evidence="10">Sugar Porter (MFS)</fullName>
    </submittedName>
</protein>
<keyword evidence="8" id="KW-0732">Signal</keyword>
<evidence type="ECO:0000256" key="1">
    <source>
        <dbReference type="ARBA" id="ARBA00004141"/>
    </source>
</evidence>
<dbReference type="Pfam" id="PF00083">
    <property type="entry name" value="Sugar_tr"/>
    <property type="match status" value="1"/>
</dbReference>
<evidence type="ECO:0000256" key="3">
    <source>
        <dbReference type="ARBA" id="ARBA00022692"/>
    </source>
</evidence>
<dbReference type="InterPro" id="IPR036259">
    <property type="entry name" value="MFS_trans_sf"/>
</dbReference>
<feature type="transmembrane region" description="Helical" evidence="7">
    <location>
        <begin position="429"/>
        <end position="453"/>
    </location>
</feature>
<evidence type="ECO:0000256" key="6">
    <source>
        <dbReference type="SAM" id="MobiDB-lite"/>
    </source>
</evidence>
<feature type="compositionally biased region" description="Polar residues" evidence="6">
    <location>
        <begin position="210"/>
        <end position="222"/>
    </location>
</feature>
<feature type="transmembrane region" description="Helical" evidence="7">
    <location>
        <begin position="48"/>
        <end position="66"/>
    </location>
</feature>
<dbReference type="InterPro" id="IPR020846">
    <property type="entry name" value="MFS_dom"/>
</dbReference>
<dbReference type="PRINTS" id="PR00171">
    <property type="entry name" value="SUGRTRNSPORT"/>
</dbReference>
<dbReference type="SUPFAM" id="SSF103473">
    <property type="entry name" value="MFS general substrate transporter"/>
    <property type="match status" value="1"/>
</dbReference>
<feature type="transmembrane region" description="Helical" evidence="7">
    <location>
        <begin position="402"/>
        <end position="423"/>
    </location>
</feature>
<dbReference type="EMBL" id="JARBJD010000035">
    <property type="protein sequence ID" value="KAK2958733.1"/>
    <property type="molecule type" value="Genomic_DNA"/>
</dbReference>
<evidence type="ECO:0000256" key="2">
    <source>
        <dbReference type="ARBA" id="ARBA00022448"/>
    </source>
</evidence>
<feature type="transmembrane region" description="Helical" evidence="7">
    <location>
        <begin position="98"/>
        <end position="121"/>
    </location>
</feature>
<feature type="compositionally biased region" description="Polar residues" evidence="6">
    <location>
        <begin position="243"/>
        <end position="253"/>
    </location>
</feature>
<comment type="caution">
    <text evidence="10">The sequence shown here is derived from an EMBL/GenBank/DDBJ whole genome shotgun (WGS) entry which is preliminary data.</text>
</comment>
<proteinExistence type="predicted"/>
<evidence type="ECO:0000259" key="9">
    <source>
        <dbReference type="PROSITE" id="PS50850"/>
    </source>
</evidence>